<dbReference type="Gene3D" id="2.40.110.10">
    <property type="entry name" value="Butyryl-CoA Dehydrogenase, subunit A, domain 2"/>
    <property type="match status" value="1"/>
</dbReference>
<organism evidence="10 11">
    <name type="scientific">Paraconexibacter algicola</name>
    <dbReference type="NCBI Taxonomy" id="2133960"/>
    <lineage>
        <taxon>Bacteria</taxon>
        <taxon>Bacillati</taxon>
        <taxon>Actinomycetota</taxon>
        <taxon>Thermoleophilia</taxon>
        <taxon>Solirubrobacterales</taxon>
        <taxon>Paraconexibacteraceae</taxon>
        <taxon>Paraconexibacter</taxon>
    </lineage>
</organism>
<dbReference type="FunFam" id="1.10.540.10:FF:000002">
    <property type="entry name" value="Acyl-CoA dehydrogenase FadE19"/>
    <property type="match status" value="1"/>
</dbReference>
<dbReference type="FunFam" id="2.40.110.10:FF:000001">
    <property type="entry name" value="Acyl-CoA dehydrogenase, mitochondrial"/>
    <property type="match status" value="1"/>
</dbReference>
<dbReference type="GO" id="GO:0003995">
    <property type="term" value="F:acyl-CoA dehydrogenase activity"/>
    <property type="evidence" value="ECO:0007669"/>
    <property type="project" value="InterPro"/>
</dbReference>
<gene>
    <name evidence="10" type="ORF">C7Y72_12695</name>
</gene>
<keyword evidence="4 6" id="KW-0274">FAD</keyword>
<dbReference type="EMBL" id="PYYB01000001">
    <property type="protein sequence ID" value="PTL60437.1"/>
    <property type="molecule type" value="Genomic_DNA"/>
</dbReference>
<dbReference type="InterPro" id="IPR046373">
    <property type="entry name" value="Acyl-CoA_Oxase/DH_mid-dom_sf"/>
</dbReference>
<feature type="domain" description="Acyl-CoA dehydrogenase/oxidase N-terminal" evidence="9">
    <location>
        <begin position="15"/>
        <end position="124"/>
    </location>
</feature>
<evidence type="ECO:0000259" key="7">
    <source>
        <dbReference type="Pfam" id="PF00441"/>
    </source>
</evidence>
<dbReference type="FunFam" id="1.20.140.10:FF:000004">
    <property type="entry name" value="Acyl-CoA dehydrogenase FadE25"/>
    <property type="match status" value="1"/>
</dbReference>
<dbReference type="Pfam" id="PF00441">
    <property type="entry name" value="Acyl-CoA_dh_1"/>
    <property type="match status" value="1"/>
</dbReference>
<dbReference type="Gene3D" id="1.10.540.10">
    <property type="entry name" value="Acyl-CoA dehydrogenase/oxidase, N-terminal domain"/>
    <property type="match status" value="1"/>
</dbReference>
<keyword evidence="3 6" id="KW-0285">Flavoprotein</keyword>
<dbReference type="GO" id="GO:0050660">
    <property type="term" value="F:flavin adenine dinucleotide binding"/>
    <property type="evidence" value="ECO:0007669"/>
    <property type="project" value="InterPro"/>
</dbReference>
<proteinExistence type="inferred from homology"/>
<evidence type="ECO:0000256" key="2">
    <source>
        <dbReference type="ARBA" id="ARBA00009347"/>
    </source>
</evidence>
<evidence type="ECO:0000256" key="3">
    <source>
        <dbReference type="ARBA" id="ARBA00022630"/>
    </source>
</evidence>
<dbReference type="PANTHER" id="PTHR43884:SF12">
    <property type="entry name" value="ISOVALERYL-COA DEHYDROGENASE, MITOCHONDRIAL-RELATED"/>
    <property type="match status" value="1"/>
</dbReference>
<dbReference type="InterPro" id="IPR006089">
    <property type="entry name" value="Acyl-CoA_DH_CS"/>
</dbReference>
<comment type="caution">
    <text evidence="10">The sequence shown here is derived from an EMBL/GenBank/DDBJ whole genome shotgun (WGS) entry which is preliminary data.</text>
</comment>
<evidence type="ECO:0000256" key="5">
    <source>
        <dbReference type="ARBA" id="ARBA00023002"/>
    </source>
</evidence>
<dbReference type="PIRSF" id="PIRSF016578">
    <property type="entry name" value="HsaA"/>
    <property type="match status" value="1"/>
</dbReference>
<dbReference type="Pfam" id="PF02770">
    <property type="entry name" value="Acyl-CoA_dh_M"/>
    <property type="match status" value="1"/>
</dbReference>
<dbReference type="OrthoDB" id="8876745at2"/>
<sequence>MTATAFPDLYDIPQELLDFRDLVRQLAQEQIAPRAGDIDRTGEYPWDIRKLLGEQDVLGLPFEAEYGGTGTGTLMLQMAVEEIAKVCASSSLILMIQELGSLPITLFGNEEQKQRFLPRLATGEISPAFALSEPEAGSDPASMRTFAKRDGDDWILNGTKNWITNAGIADYYVVFAKTDRDNNRISAFIVESDRDGVDPGKKEHKLGIKGSPTGSPTFTDVRIPAENLLGVEGKGLSVALGTLERTRLGAAAQAVGIAQGATDYANEYAKERIAFGKPINQLQGLQFKLADMETGTAAARELLYKACTMVDRGVPGVGKYTSMAKLFASDNAMKVTVEAIQVLGGYGYVNEYPVERMMRDAKITQIYEGTNEIQRVVIARAMAK</sequence>
<keyword evidence="5 6" id="KW-0560">Oxidoreductase</keyword>
<dbReference type="InterPro" id="IPR036250">
    <property type="entry name" value="AcylCo_DH-like_C"/>
</dbReference>
<comment type="similarity">
    <text evidence="2 6">Belongs to the acyl-CoA dehydrogenase family.</text>
</comment>
<dbReference type="InterPro" id="IPR009100">
    <property type="entry name" value="AcylCoA_DH/oxidase_NM_dom_sf"/>
</dbReference>
<evidence type="ECO:0000313" key="11">
    <source>
        <dbReference type="Proteomes" id="UP000240739"/>
    </source>
</evidence>
<keyword evidence="11" id="KW-1185">Reference proteome</keyword>
<dbReference type="AlphaFoldDB" id="A0A2T4UMF6"/>
<reference evidence="10 11" key="1">
    <citation type="submission" date="2018-03" db="EMBL/GenBank/DDBJ databases">
        <title>Aquarubrobacter algicola gen. nov., sp. nov., a novel actinobacterium isolated from shallow eutrophic lake during the end of cyanobacterial harmful algal blooms.</title>
        <authorList>
            <person name="Chun S.J."/>
        </authorList>
    </citation>
    <scope>NUCLEOTIDE SEQUENCE [LARGE SCALE GENOMIC DNA]</scope>
    <source>
        <strain evidence="10 11">Seoho-28</strain>
    </source>
</reference>
<dbReference type="PROSITE" id="PS00072">
    <property type="entry name" value="ACYL_COA_DH_1"/>
    <property type="match status" value="1"/>
</dbReference>
<feature type="domain" description="Acyl-CoA oxidase/dehydrogenase middle" evidence="8">
    <location>
        <begin position="128"/>
        <end position="221"/>
    </location>
</feature>
<evidence type="ECO:0000256" key="1">
    <source>
        <dbReference type="ARBA" id="ARBA00001974"/>
    </source>
</evidence>
<evidence type="ECO:0000256" key="4">
    <source>
        <dbReference type="ARBA" id="ARBA00022827"/>
    </source>
</evidence>
<name>A0A2T4UMF6_9ACTN</name>
<dbReference type="SUPFAM" id="SSF56645">
    <property type="entry name" value="Acyl-CoA dehydrogenase NM domain-like"/>
    <property type="match status" value="1"/>
</dbReference>
<protein>
    <submittedName>
        <fullName evidence="10">Acyl-CoA dehydrogenase</fullName>
    </submittedName>
</protein>
<dbReference type="Proteomes" id="UP000240739">
    <property type="component" value="Unassembled WGS sequence"/>
</dbReference>
<dbReference type="RefSeq" id="WP_107569083.1">
    <property type="nucleotide sequence ID" value="NZ_PYYB01000001.1"/>
</dbReference>
<evidence type="ECO:0000256" key="6">
    <source>
        <dbReference type="RuleBase" id="RU362125"/>
    </source>
</evidence>
<accession>A0A2T4UMF6</accession>
<dbReference type="Gene3D" id="1.20.140.10">
    <property type="entry name" value="Butyryl-CoA Dehydrogenase, subunit A, domain 3"/>
    <property type="match status" value="1"/>
</dbReference>
<dbReference type="SUPFAM" id="SSF47203">
    <property type="entry name" value="Acyl-CoA dehydrogenase C-terminal domain-like"/>
    <property type="match status" value="1"/>
</dbReference>
<feature type="domain" description="Acyl-CoA dehydrogenase/oxidase C-terminal" evidence="7">
    <location>
        <begin position="233"/>
        <end position="382"/>
    </location>
</feature>
<dbReference type="InterPro" id="IPR013786">
    <property type="entry name" value="AcylCoA_DH/ox_N"/>
</dbReference>
<dbReference type="InterPro" id="IPR006091">
    <property type="entry name" value="Acyl-CoA_Oxase/DH_mid-dom"/>
</dbReference>
<dbReference type="Pfam" id="PF02771">
    <property type="entry name" value="Acyl-CoA_dh_N"/>
    <property type="match status" value="1"/>
</dbReference>
<dbReference type="InterPro" id="IPR037069">
    <property type="entry name" value="AcylCoA_DH/ox_N_sf"/>
</dbReference>
<evidence type="ECO:0000313" key="10">
    <source>
        <dbReference type="EMBL" id="PTL60437.1"/>
    </source>
</evidence>
<evidence type="ECO:0000259" key="8">
    <source>
        <dbReference type="Pfam" id="PF02770"/>
    </source>
</evidence>
<evidence type="ECO:0000259" key="9">
    <source>
        <dbReference type="Pfam" id="PF02771"/>
    </source>
</evidence>
<dbReference type="InterPro" id="IPR009075">
    <property type="entry name" value="AcylCo_DH/oxidase_C"/>
</dbReference>
<comment type="cofactor">
    <cofactor evidence="1 6">
        <name>FAD</name>
        <dbReference type="ChEBI" id="CHEBI:57692"/>
    </cofactor>
</comment>
<dbReference type="PROSITE" id="PS00073">
    <property type="entry name" value="ACYL_COA_DH_2"/>
    <property type="match status" value="1"/>
</dbReference>
<dbReference type="PANTHER" id="PTHR43884">
    <property type="entry name" value="ACYL-COA DEHYDROGENASE"/>
    <property type="match status" value="1"/>
</dbReference>